<comment type="cofactor">
    <cofactor evidence="3">
        <name>a divalent metal cation</name>
        <dbReference type="ChEBI" id="CHEBI:60240"/>
    </cofactor>
    <text evidence="3">Binds 2 divalent metal cations per subunit. Site 1 may preferentially bind zinc ions, while site 2 has a preference for magnesium and/or manganese ions.</text>
</comment>
<dbReference type="EC" id="3.1.4.-" evidence="3"/>
<feature type="compositionally biased region" description="Basic and acidic residues" evidence="4">
    <location>
        <begin position="965"/>
        <end position="974"/>
    </location>
</feature>
<protein>
    <recommendedName>
        <fullName evidence="3">Phosphodiesterase</fullName>
        <ecNumber evidence="3">3.1.4.-</ecNumber>
    </recommendedName>
</protein>
<evidence type="ECO:0000256" key="1">
    <source>
        <dbReference type="ARBA" id="ARBA00022723"/>
    </source>
</evidence>
<reference evidence="8" key="1">
    <citation type="submission" date="2011-05" db="EMBL/GenBank/DDBJ databases">
        <authorList>
            <person name="Richards S.R."/>
            <person name="Qu J."/>
            <person name="Jiang H."/>
            <person name="Jhangiani S.N."/>
            <person name="Agravi P."/>
            <person name="Goodspeed R."/>
            <person name="Gross S."/>
            <person name="Mandapat C."/>
            <person name="Jackson L."/>
            <person name="Mathew T."/>
            <person name="Pu L."/>
            <person name="Thornton R."/>
            <person name="Saada N."/>
            <person name="Wilczek-Boney K.B."/>
            <person name="Lee S."/>
            <person name="Kovar C."/>
            <person name="Wu Y."/>
            <person name="Scherer S.E."/>
            <person name="Worley K.C."/>
            <person name="Muzny D.M."/>
            <person name="Gibbs R."/>
        </authorList>
    </citation>
    <scope>NUCLEOTIDE SEQUENCE</scope>
    <source>
        <strain evidence="8">Brora</strain>
    </source>
</reference>
<keyword evidence="2 3" id="KW-0378">Hydrolase</keyword>
<dbReference type="Proteomes" id="UP000014500">
    <property type="component" value="Unassembled WGS sequence"/>
</dbReference>
<evidence type="ECO:0000313" key="8">
    <source>
        <dbReference type="Proteomes" id="UP000014500"/>
    </source>
</evidence>
<evidence type="ECO:0000256" key="3">
    <source>
        <dbReference type="RuleBase" id="RU363067"/>
    </source>
</evidence>
<feature type="compositionally biased region" description="Polar residues" evidence="4">
    <location>
        <begin position="944"/>
        <end position="963"/>
    </location>
</feature>
<feature type="domain" description="PDEase" evidence="6">
    <location>
        <begin position="521"/>
        <end position="940"/>
    </location>
</feature>
<dbReference type="GO" id="GO:0007165">
    <property type="term" value="P:signal transduction"/>
    <property type="evidence" value="ECO:0007669"/>
    <property type="project" value="InterPro"/>
</dbReference>
<dbReference type="InterPro" id="IPR002073">
    <property type="entry name" value="PDEase_catalytic_dom"/>
</dbReference>
<accession>T1JKH8</accession>
<dbReference type="SMART" id="SM00471">
    <property type="entry name" value="HDc"/>
    <property type="match status" value="1"/>
</dbReference>
<dbReference type="EMBL" id="JH432129">
    <property type="status" value="NOT_ANNOTATED_CDS"/>
    <property type="molecule type" value="Genomic_DNA"/>
</dbReference>
<dbReference type="GO" id="GO:0046872">
    <property type="term" value="F:metal ion binding"/>
    <property type="evidence" value="ECO:0007669"/>
    <property type="project" value="UniProtKB-KW"/>
</dbReference>
<dbReference type="InterPro" id="IPR003607">
    <property type="entry name" value="HD/PDEase_dom"/>
</dbReference>
<dbReference type="PROSITE" id="PS00126">
    <property type="entry name" value="PDEASE_I_1"/>
    <property type="match status" value="1"/>
</dbReference>
<comment type="similarity">
    <text evidence="3">Belongs to the cyclic nucleotide phosphodiesterase family.</text>
</comment>
<evidence type="ECO:0000256" key="2">
    <source>
        <dbReference type="ARBA" id="ARBA00022801"/>
    </source>
</evidence>
<dbReference type="HOGENOM" id="CLU_008844_0_0_1"/>
<feature type="transmembrane region" description="Helical" evidence="5">
    <location>
        <begin position="39"/>
        <end position="57"/>
    </location>
</feature>
<keyword evidence="5" id="KW-0812">Transmembrane</keyword>
<dbReference type="Gene3D" id="1.10.1300.10">
    <property type="entry name" value="3'5'-cyclic nucleotide phosphodiesterase, catalytic domain"/>
    <property type="match status" value="1"/>
</dbReference>
<dbReference type="FunFam" id="1.10.1300.10:FF:000026">
    <property type="entry name" value="Phosphodiesterase"/>
    <property type="match status" value="1"/>
</dbReference>
<feature type="region of interest" description="Disordered" evidence="4">
    <location>
        <begin position="287"/>
        <end position="315"/>
    </location>
</feature>
<keyword evidence="5" id="KW-1133">Transmembrane helix</keyword>
<feature type="transmembrane region" description="Helical" evidence="5">
    <location>
        <begin position="168"/>
        <end position="184"/>
    </location>
</feature>
<dbReference type="InterPro" id="IPR036971">
    <property type="entry name" value="PDEase_catalytic_dom_sf"/>
</dbReference>
<dbReference type="eggNOG" id="ENOG502QSV8">
    <property type="taxonomic scope" value="Eukaryota"/>
</dbReference>
<dbReference type="OMA" id="INIQPLH"/>
<feature type="transmembrane region" description="Helical" evidence="5">
    <location>
        <begin position="69"/>
        <end position="85"/>
    </location>
</feature>
<reference evidence="7" key="2">
    <citation type="submission" date="2015-02" db="UniProtKB">
        <authorList>
            <consortium name="EnsemblMetazoa"/>
        </authorList>
    </citation>
    <scope>IDENTIFICATION</scope>
</reference>
<proteinExistence type="inferred from homology"/>
<evidence type="ECO:0000256" key="5">
    <source>
        <dbReference type="SAM" id="Phobius"/>
    </source>
</evidence>
<evidence type="ECO:0000313" key="7">
    <source>
        <dbReference type="EnsemblMetazoa" id="SMAR014358-PA"/>
    </source>
</evidence>
<sequence length="988" mass="109901">MAIGLEWTRIAATPGASNSTLRVNASRDCLPRSGRREGVAPLLLLPAFVFLCNAVSTLADKWGPSKCDGLLPLLCLLCNYYWLALHLGRTCLAARRVFVLTCVCIGGEWVCEWAPLPASLVICSVLGAWGRLCSLPLRTCWIVFLLVLATRTFSSYQFTQLTPYSRPYIGYLCGLVAVIVAKYVDGAVIKRCWIKLMAQEGVAAVHATARRRRISSSSASSLAKPRRTSLPTMNLRNHLPAGQNSASCLDMALLAEAHGLITDMLADSSLPLHVVSGLKALSHLLSPSNHSATSSPRPRVGPTVALSESTNSDGEEIPCMGEKLCTLPKKYQKRNIPFTFLRRISATTWTTTTSATGMPTLEPEPSRKRSASFRQGADCAGGSPTYGHLSLSHQASVAVANRFPVKSRSFSTTSLIPILNPSKRSPRERNTVCSLHPLTATDISRLHNLSHVSGGSSPSDVSPTKDKEILSLSFTNNQSNLTADSQKISADILNKRDLKLALVDDVQTRLEEGKCGEHRYVQLEDGTLFDLEFLRIKSDWDAIHIWDYPVFEASSQSGGCILSQMCYRVFLEVGLFETFKIPLLEFLNYFRALESGYREKPYHNRTHATDVLHAVYYLTSQPIPAFEQLPPDADPPLAPSPSRQNKSNETVIPGLIARQSFNAEDTYGIMGANFAALELMALYVAAAMHDYDHPGRTNAFLVMTHAPQAILYNDRSVLENHHAASAWNLLLSKPSYNFLIHLDSAEFKRFRFLVIEAILATDLKRHFEILAEFNAKVNDDEAPGIDWYNESDRLLVMEMCIKLADINGPCKEHGLHIQWTHRIADEFYEQGDEEASLGLAISPFMDRNNPQLAKLQESFITHLVGPLCNSYSESGLLPGQWIDEDDEESSEVEDFKDTANEQVDQSSFIQSRKQKQKIFCHLTTHLKDNRDTWAEVLKQEYEQENQSSEDSLTDTDNTPSTGDMETIHEEDGSTQHKTRRIIFLKEAT</sequence>
<feature type="compositionally biased region" description="Acidic residues" evidence="4">
    <location>
        <begin position="882"/>
        <end position="892"/>
    </location>
</feature>
<dbReference type="CDD" id="cd00077">
    <property type="entry name" value="HDc"/>
    <property type="match status" value="1"/>
</dbReference>
<dbReference type="AlphaFoldDB" id="T1JKH8"/>
<organism evidence="7 8">
    <name type="scientific">Strigamia maritima</name>
    <name type="common">European centipede</name>
    <name type="synonym">Geophilus maritimus</name>
    <dbReference type="NCBI Taxonomy" id="126957"/>
    <lineage>
        <taxon>Eukaryota</taxon>
        <taxon>Metazoa</taxon>
        <taxon>Ecdysozoa</taxon>
        <taxon>Arthropoda</taxon>
        <taxon>Myriapoda</taxon>
        <taxon>Chilopoda</taxon>
        <taxon>Pleurostigmophora</taxon>
        <taxon>Geophilomorpha</taxon>
        <taxon>Linotaeniidae</taxon>
        <taxon>Strigamia</taxon>
    </lineage>
</organism>
<name>T1JKH8_STRMM</name>
<dbReference type="SUPFAM" id="SSF109604">
    <property type="entry name" value="HD-domain/PDEase-like"/>
    <property type="match status" value="1"/>
</dbReference>
<feature type="region of interest" description="Disordered" evidence="4">
    <location>
        <begin position="941"/>
        <end position="988"/>
    </location>
</feature>
<feature type="compositionally biased region" description="Polar residues" evidence="4">
    <location>
        <begin position="287"/>
        <end position="296"/>
    </location>
</feature>
<feature type="region of interest" description="Disordered" evidence="4">
    <location>
        <begin position="353"/>
        <end position="379"/>
    </location>
</feature>
<evidence type="ECO:0000259" key="6">
    <source>
        <dbReference type="PROSITE" id="PS51845"/>
    </source>
</evidence>
<keyword evidence="5" id="KW-0472">Membrane</keyword>
<dbReference type="PANTHER" id="PTHR11347">
    <property type="entry name" value="CYCLIC NUCLEOTIDE PHOSPHODIESTERASE"/>
    <property type="match status" value="1"/>
</dbReference>
<dbReference type="InterPro" id="IPR023174">
    <property type="entry name" value="PDEase_CS"/>
</dbReference>
<dbReference type="STRING" id="126957.T1JKH8"/>
<dbReference type="EnsemblMetazoa" id="SMAR014358-RA">
    <property type="protein sequence ID" value="SMAR014358-PA"/>
    <property type="gene ID" value="SMAR014358"/>
</dbReference>
<dbReference type="PhylomeDB" id="T1JKH8"/>
<dbReference type="PROSITE" id="PS51845">
    <property type="entry name" value="PDEASE_I_2"/>
    <property type="match status" value="1"/>
</dbReference>
<keyword evidence="8" id="KW-1185">Reference proteome</keyword>
<evidence type="ECO:0000256" key="4">
    <source>
        <dbReference type="SAM" id="MobiDB-lite"/>
    </source>
</evidence>
<dbReference type="Pfam" id="PF00233">
    <property type="entry name" value="PDEase_I"/>
    <property type="match status" value="1"/>
</dbReference>
<dbReference type="GO" id="GO:0004114">
    <property type="term" value="F:3',5'-cyclic-nucleotide phosphodiesterase activity"/>
    <property type="evidence" value="ECO:0007669"/>
    <property type="project" value="InterPro"/>
</dbReference>
<feature type="region of interest" description="Disordered" evidence="4">
    <location>
        <begin position="878"/>
        <end position="902"/>
    </location>
</feature>
<keyword evidence="1 3" id="KW-0479">Metal-binding</keyword>